<dbReference type="OrthoDB" id="545639at2759"/>
<sequence>MELDISSASGTGASLSRPDQASGTFAPDAAPSGRQTPASDAGASGSDDAGSEPGVAATVWPTGIDAGLSSTTDRATAAYQVPPTPSATSALQRAAPVIKRGGGGSGGGGGGAAAGAADPSAAATEPPLSPATTATTAAAGTAAPSPAAGGGNSTVAALLRRINAHLPHPHYRPGSAAAAAAAGNLAVGSLPGVDAAAAAAVAATNRAQYASAVAASMQRLHRDTLTAADLFLVVHVEAAADLQPGRRGGLTTCDPYVKGWLQWSAAAGASKAAAAVQHTPAQKTRVLYVNRNPMWHQRLAFGLAGVGEAAELCLQVKDFDGLAPASVAGQVTPLPLAQVLRNVQDLGRDQTYNLDLKAEDGTPRPGQLRVHISVHEQSSYAQATVLADAMERRATVAAALRGRRLHVGCAHLGGLTGLRGREHDLVLEFRLCGVVVHRPLSCMGFSGGRAQPQQLDGGDDAAAAAAAAVGPLLAEAELSLDEALREPLGQWAEEQKFGDVHVTLLLHKKKDGGLGNRGGGGGAQQQGPTAINPGDYKPIARTQVPLWDVNMRPRPNTVAAGEAAAAGGGAAAVGAVSPAAVPIAQRVLAGLAAAKGALPRGWAGPLLAAAVAALVAAKLLPLLGLLSAGAATVISAIASLAFMLGFYGLAEAASAGTRRGAEAEAEAEPPRPQLAEMDLAAPPLVYGRWYSRRMEQLDEAVFRAPAAQAAAAAGVARGMRKAAAAAATEPVEARLVLEIMPPPPLATAAAIAAAEVPLPVDFDAPDVDAPAAPLPPAATAGLPDGVSVCGMVMGCGPHAAFKHLFAPGSELASRVAVAQGVMGMMVLKPWTAGASPPPLMSCEMTYKAKSKWPLIPDSAATQKQEVVEKGDGGWVVQNCILPDVSAGLVAIRVKVVGTHAGPGKTLLTATLTVEHTHETQRSGLFRFIKGAAPGATQGYYAELRKQMQALGISVTDAPTAAL</sequence>
<comment type="caution">
    <text evidence="4">The sequence shown here is derived from an EMBL/GenBank/DDBJ whole genome shotgun (WGS) entry which is preliminary data.</text>
</comment>
<feature type="transmembrane region" description="Helical" evidence="2">
    <location>
        <begin position="630"/>
        <end position="650"/>
    </location>
</feature>
<evidence type="ECO:0000259" key="3">
    <source>
        <dbReference type="PROSITE" id="PS50004"/>
    </source>
</evidence>
<keyword evidence="2" id="KW-0472">Membrane</keyword>
<dbReference type="PROSITE" id="PS50004">
    <property type="entry name" value="C2"/>
    <property type="match status" value="1"/>
</dbReference>
<dbReference type="Gene3D" id="2.60.40.150">
    <property type="entry name" value="C2 domain"/>
    <property type="match status" value="1"/>
</dbReference>
<dbReference type="EMBL" id="JAEHOC010000033">
    <property type="protein sequence ID" value="KAG2428713.1"/>
    <property type="molecule type" value="Genomic_DNA"/>
</dbReference>
<feature type="domain" description="C2" evidence="3">
    <location>
        <begin position="212"/>
        <end position="352"/>
    </location>
</feature>
<reference evidence="4" key="1">
    <citation type="journal article" date="2020" name="bioRxiv">
        <title>Comparative genomics of Chlamydomonas.</title>
        <authorList>
            <person name="Craig R.J."/>
            <person name="Hasan A.R."/>
            <person name="Ness R.W."/>
            <person name="Keightley P.D."/>
        </authorList>
    </citation>
    <scope>NUCLEOTIDE SEQUENCE</scope>
    <source>
        <strain evidence="4">SAG 7.73</strain>
    </source>
</reference>
<gene>
    <name evidence="4" type="ORF">HXX76_011417</name>
</gene>
<dbReference type="SMART" id="SM00239">
    <property type="entry name" value="C2"/>
    <property type="match status" value="1"/>
</dbReference>
<protein>
    <recommendedName>
        <fullName evidence="3">C2 domain-containing protein</fullName>
    </recommendedName>
</protein>
<feature type="transmembrane region" description="Helical" evidence="2">
    <location>
        <begin position="602"/>
        <end position="623"/>
    </location>
</feature>
<dbReference type="InterPro" id="IPR000008">
    <property type="entry name" value="C2_dom"/>
</dbReference>
<feature type="region of interest" description="Disordered" evidence="1">
    <location>
        <begin position="513"/>
        <end position="535"/>
    </location>
</feature>
<evidence type="ECO:0000256" key="2">
    <source>
        <dbReference type="SAM" id="Phobius"/>
    </source>
</evidence>
<dbReference type="InterPro" id="IPR044511">
    <property type="entry name" value="At1g03370/At5g50170-like"/>
</dbReference>
<dbReference type="Pfam" id="PF00168">
    <property type="entry name" value="C2"/>
    <property type="match status" value="1"/>
</dbReference>
<proteinExistence type="predicted"/>
<feature type="compositionally biased region" description="Low complexity" evidence="1">
    <location>
        <begin position="114"/>
        <end position="147"/>
    </location>
</feature>
<evidence type="ECO:0000313" key="4">
    <source>
        <dbReference type="EMBL" id="KAG2428713.1"/>
    </source>
</evidence>
<dbReference type="InterPro" id="IPR035892">
    <property type="entry name" value="C2_domain_sf"/>
</dbReference>
<feature type="region of interest" description="Disordered" evidence="1">
    <location>
        <begin position="1"/>
        <end position="58"/>
    </location>
</feature>
<keyword evidence="5" id="KW-1185">Reference proteome</keyword>
<accession>A0A835VWR5</accession>
<feature type="region of interest" description="Disordered" evidence="1">
    <location>
        <begin position="97"/>
        <end position="152"/>
    </location>
</feature>
<evidence type="ECO:0000313" key="5">
    <source>
        <dbReference type="Proteomes" id="UP000650467"/>
    </source>
</evidence>
<dbReference type="AlphaFoldDB" id="A0A835VWR5"/>
<dbReference type="PANTHER" id="PTHR46296">
    <property type="entry name" value="BNAA05G37250D PROTEIN"/>
    <property type="match status" value="1"/>
</dbReference>
<evidence type="ECO:0000256" key="1">
    <source>
        <dbReference type="SAM" id="MobiDB-lite"/>
    </source>
</evidence>
<feature type="compositionally biased region" description="Gly residues" evidence="1">
    <location>
        <begin position="100"/>
        <end position="113"/>
    </location>
</feature>
<name>A0A835VWR5_CHLIN</name>
<dbReference type="SUPFAM" id="SSF49562">
    <property type="entry name" value="C2 domain (Calcium/lipid-binding domain, CaLB)"/>
    <property type="match status" value="1"/>
</dbReference>
<keyword evidence="2" id="KW-1133">Transmembrane helix</keyword>
<dbReference type="Proteomes" id="UP000650467">
    <property type="component" value="Unassembled WGS sequence"/>
</dbReference>
<organism evidence="4 5">
    <name type="scientific">Chlamydomonas incerta</name>
    <dbReference type="NCBI Taxonomy" id="51695"/>
    <lineage>
        <taxon>Eukaryota</taxon>
        <taxon>Viridiplantae</taxon>
        <taxon>Chlorophyta</taxon>
        <taxon>core chlorophytes</taxon>
        <taxon>Chlorophyceae</taxon>
        <taxon>CS clade</taxon>
        <taxon>Chlamydomonadales</taxon>
        <taxon>Chlamydomonadaceae</taxon>
        <taxon>Chlamydomonas</taxon>
    </lineage>
</organism>
<feature type="compositionally biased region" description="Polar residues" evidence="1">
    <location>
        <begin position="1"/>
        <end position="23"/>
    </location>
</feature>
<keyword evidence="2" id="KW-0812">Transmembrane</keyword>
<feature type="compositionally biased region" description="Low complexity" evidence="1">
    <location>
        <begin position="38"/>
        <end position="48"/>
    </location>
</feature>
<dbReference type="CDD" id="cd00030">
    <property type="entry name" value="C2"/>
    <property type="match status" value="1"/>
</dbReference>
<dbReference type="PANTHER" id="PTHR46296:SF8">
    <property type="entry name" value="OS06G0297800 PROTEIN"/>
    <property type="match status" value="1"/>
</dbReference>
<feature type="compositionally biased region" description="Gly residues" evidence="1">
    <location>
        <begin position="513"/>
        <end position="524"/>
    </location>
</feature>